<comment type="caution">
    <text evidence="2">The sequence shown here is derived from an EMBL/GenBank/DDBJ whole genome shotgun (WGS) entry which is preliminary data.</text>
</comment>
<keyword evidence="3" id="KW-1185">Reference proteome</keyword>
<protein>
    <recommendedName>
        <fullName evidence="4">DUF4012 domain-containing protein</fullName>
    </recommendedName>
</protein>
<evidence type="ECO:0008006" key="4">
    <source>
        <dbReference type="Google" id="ProtNLM"/>
    </source>
</evidence>
<reference evidence="2 3" key="1">
    <citation type="submission" date="2020-07" db="EMBL/GenBank/DDBJ databases">
        <title>Sequencing the genomes of 1000 actinobacteria strains.</title>
        <authorList>
            <person name="Klenk H.-P."/>
        </authorList>
    </citation>
    <scope>NUCLEOTIDE SEQUENCE [LARGE SCALE GENOMIC DNA]</scope>
    <source>
        <strain evidence="2 3">DSM 24552</strain>
    </source>
</reference>
<evidence type="ECO:0000313" key="3">
    <source>
        <dbReference type="Proteomes" id="UP000544110"/>
    </source>
</evidence>
<proteinExistence type="predicted"/>
<dbReference type="RefSeq" id="WP_179517349.1">
    <property type="nucleotide sequence ID" value="NZ_JACCAC010000001.1"/>
</dbReference>
<evidence type="ECO:0000313" key="2">
    <source>
        <dbReference type="EMBL" id="NYG54787.1"/>
    </source>
</evidence>
<sequence length="579" mass="60913">MRRRHVVTAVLVLLLAAGAWVGWTLLQVKSDLADAATAAAGLQDSLEAGDQEAAQQRLAEVRDAAADARDRTDGPTFAVLGVVPVLGDDADGVATVSRVLDDLAGDGLTPLVTATEELDAGSFTPRDGRVPVQQVAELQTPLASASAAFAAAGEGLAGLRTSGYVDPLRTPVEDLRRQVDRGARVLRSAETAAAVLPSMLGADGSRRYLLLFQNNAEVRATGGLPGALAELRTEDGRLALGRQATAGSFGFRREPILPLTEAEVALFDVKLGQYFADANFTPDFPRTAELAAAWWRERFGTQVDGVLSVDPIALSYLLEATGPVEVGGRTITSANAREEILNRPYLELTPEAQDVFFAEVARTVFRAVTDGAGDPRQTLAALARGAEERRLLVHSFIATEQQRIDGTAVSGALVDETPEQPQIGVYLDDGTGSKMSYYLEYDVRVEAEWCSDGVQQFVGRMDIASVAPADAATLPPSITGGGASGTTPGEQLVTATLYAPRNGQIGELEIDGQPLEGPAPVEHEGRPAQIAVFALSPGESETLTWKVRTGPDQPGAARLDVTPPSQPGTESGRIASACG</sequence>
<dbReference type="AlphaFoldDB" id="A0A7Y9RQQ0"/>
<accession>A0A7Y9RQQ0</accession>
<dbReference type="Proteomes" id="UP000544110">
    <property type="component" value="Unassembled WGS sequence"/>
</dbReference>
<name>A0A7Y9RQQ0_9ACTN</name>
<gene>
    <name evidence="2" type="ORF">BJ989_001091</name>
</gene>
<dbReference type="Pfam" id="PF13196">
    <property type="entry name" value="DUF4012"/>
    <property type="match status" value="1"/>
</dbReference>
<dbReference type="InterPro" id="IPR025101">
    <property type="entry name" value="DUF4012"/>
</dbReference>
<evidence type="ECO:0000256" key="1">
    <source>
        <dbReference type="SAM" id="MobiDB-lite"/>
    </source>
</evidence>
<organism evidence="2 3">
    <name type="scientific">Nocardioides perillae</name>
    <dbReference type="NCBI Taxonomy" id="1119534"/>
    <lineage>
        <taxon>Bacteria</taxon>
        <taxon>Bacillati</taxon>
        <taxon>Actinomycetota</taxon>
        <taxon>Actinomycetes</taxon>
        <taxon>Propionibacteriales</taxon>
        <taxon>Nocardioidaceae</taxon>
        <taxon>Nocardioides</taxon>
    </lineage>
</organism>
<dbReference type="EMBL" id="JACCAC010000001">
    <property type="protein sequence ID" value="NYG54787.1"/>
    <property type="molecule type" value="Genomic_DNA"/>
</dbReference>
<feature type="region of interest" description="Disordered" evidence="1">
    <location>
        <begin position="545"/>
        <end position="579"/>
    </location>
</feature>